<evidence type="ECO:0000313" key="3">
    <source>
        <dbReference type="WBParaSite" id="Hba_10631"/>
    </source>
</evidence>
<protein>
    <submittedName>
        <fullName evidence="3">Uncharacterized protein</fullName>
    </submittedName>
</protein>
<evidence type="ECO:0000313" key="2">
    <source>
        <dbReference type="Proteomes" id="UP000095283"/>
    </source>
</evidence>
<sequence>MRIRSTFQYRYFILHFKNVHLFSTYILLFLVRNNAYYIFTVSKLIFSCRNNPQFMNCQCKFR</sequence>
<accession>A0A1I7WZM1</accession>
<keyword evidence="1" id="KW-1133">Transmembrane helix</keyword>
<name>A0A1I7WZM1_HETBA</name>
<evidence type="ECO:0000256" key="1">
    <source>
        <dbReference type="SAM" id="Phobius"/>
    </source>
</evidence>
<organism evidence="2 3">
    <name type="scientific">Heterorhabditis bacteriophora</name>
    <name type="common">Entomopathogenic nematode worm</name>
    <dbReference type="NCBI Taxonomy" id="37862"/>
    <lineage>
        <taxon>Eukaryota</taxon>
        <taxon>Metazoa</taxon>
        <taxon>Ecdysozoa</taxon>
        <taxon>Nematoda</taxon>
        <taxon>Chromadorea</taxon>
        <taxon>Rhabditida</taxon>
        <taxon>Rhabditina</taxon>
        <taxon>Rhabditomorpha</taxon>
        <taxon>Strongyloidea</taxon>
        <taxon>Heterorhabditidae</taxon>
        <taxon>Heterorhabditis</taxon>
    </lineage>
</organism>
<feature type="transmembrane region" description="Helical" evidence="1">
    <location>
        <begin position="21"/>
        <end position="39"/>
    </location>
</feature>
<dbReference type="AlphaFoldDB" id="A0A1I7WZM1"/>
<keyword evidence="1" id="KW-0472">Membrane</keyword>
<dbReference type="WBParaSite" id="Hba_10631">
    <property type="protein sequence ID" value="Hba_10631"/>
    <property type="gene ID" value="Hba_10631"/>
</dbReference>
<keyword evidence="2" id="KW-1185">Reference proteome</keyword>
<dbReference type="Proteomes" id="UP000095283">
    <property type="component" value="Unplaced"/>
</dbReference>
<reference evidence="3" key="1">
    <citation type="submission" date="2016-11" db="UniProtKB">
        <authorList>
            <consortium name="WormBaseParasite"/>
        </authorList>
    </citation>
    <scope>IDENTIFICATION</scope>
</reference>
<proteinExistence type="predicted"/>
<keyword evidence="1" id="KW-0812">Transmembrane</keyword>